<comment type="catalytic activity">
    <reaction evidence="13">
        <text>N(6)-dimethylallyladenosine(37) in tRNA + (sulfur carrier)-SH + AH2 + 2 S-adenosyl-L-methionine = 2-methylsulfanyl-N(6)-dimethylallyladenosine(37) in tRNA + (sulfur carrier)-H + 5'-deoxyadenosine + L-methionine + A + S-adenosyl-L-homocysteine + 2 H(+)</text>
        <dbReference type="Rhea" id="RHEA:37067"/>
        <dbReference type="Rhea" id="RHEA-COMP:10375"/>
        <dbReference type="Rhea" id="RHEA-COMP:10376"/>
        <dbReference type="Rhea" id="RHEA-COMP:14737"/>
        <dbReference type="Rhea" id="RHEA-COMP:14739"/>
        <dbReference type="ChEBI" id="CHEBI:13193"/>
        <dbReference type="ChEBI" id="CHEBI:15378"/>
        <dbReference type="ChEBI" id="CHEBI:17319"/>
        <dbReference type="ChEBI" id="CHEBI:17499"/>
        <dbReference type="ChEBI" id="CHEBI:29917"/>
        <dbReference type="ChEBI" id="CHEBI:57844"/>
        <dbReference type="ChEBI" id="CHEBI:57856"/>
        <dbReference type="ChEBI" id="CHEBI:59789"/>
        <dbReference type="ChEBI" id="CHEBI:64428"/>
        <dbReference type="ChEBI" id="CHEBI:74415"/>
        <dbReference type="ChEBI" id="CHEBI:74417"/>
        <dbReference type="EC" id="2.8.4.3"/>
    </reaction>
</comment>
<dbReference type="SFLD" id="SFLDG01061">
    <property type="entry name" value="methylthiotransferase"/>
    <property type="match status" value="1"/>
</dbReference>
<evidence type="ECO:0000256" key="12">
    <source>
        <dbReference type="ARBA" id="ARBA00081141"/>
    </source>
</evidence>
<feature type="binding site" evidence="13">
    <location>
        <position position="163"/>
    </location>
    <ligand>
        <name>[4Fe-4S] cluster</name>
        <dbReference type="ChEBI" id="CHEBI:49883"/>
        <label>2</label>
        <note>4Fe-4S-S-AdoMet</note>
    </ligand>
</feature>
<dbReference type="Pfam" id="PF04055">
    <property type="entry name" value="Radical_SAM"/>
    <property type="match status" value="1"/>
</dbReference>
<dbReference type="RefSeq" id="WP_145019456.1">
    <property type="nucleotide sequence ID" value="NZ_VLLN01000005.1"/>
</dbReference>
<keyword evidence="18" id="KW-1185">Reference proteome</keyword>
<comment type="caution">
    <text evidence="17">The sequence shown here is derived from an EMBL/GenBank/DDBJ whole genome shotgun (WGS) entry which is preliminary data.</text>
</comment>
<keyword evidence="8 13" id="KW-0411">Iron-sulfur</keyword>
<feature type="binding site" evidence="13">
    <location>
        <position position="84"/>
    </location>
    <ligand>
        <name>[4Fe-4S] cluster</name>
        <dbReference type="ChEBI" id="CHEBI:49883"/>
        <label>1</label>
    </ligand>
</feature>
<dbReference type="InterPro" id="IPR006638">
    <property type="entry name" value="Elp3/MiaA/NifB-like_rSAM"/>
</dbReference>
<feature type="domain" description="Radical SAM core" evidence="16">
    <location>
        <begin position="145"/>
        <end position="375"/>
    </location>
</feature>
<dbReference type="GO" id="GO:0046872">
    <property type="term" value="F:metal ion binding"/>
    <property type="evidence" value="ECO:0007669"/>
    <property type="project" value="UniProtKB-KW"/>
</dbReference>
<keyword evidence="6 13" id="KW-0479">Metal-binding</keyword>
<dbReference type="PANTHER" id="PTHR43020">
    <property type="entry name" value="CDK5 REGULATORY SUBUNIT-ASSOCIATED PROTEIN 1"/>
    <property type="match status" value="1"/>
</dbReference>
<dbReference type="OrthoDB" id="9805215at2"/>
<dbReference type="HAMAP" id="MF_01864">
    <property type="entry name" value="tRNA_metthiotr_MiaB"/>
    <property type="match status" value="1"/>
</dbReference>
<proteinExistence type="inferred from homology"/>
<dbReference type="GO" id="GO:0051539">
    <property type="term" value="F:4 iron, 4 sulfur cluster binding"/>
    <property type="evidence" value="ECO:0007669"/>
    <property type="project" value="UniProtKB-UniRule"/>
</dbReference>
<dbReference type="Gene3D" id="3.80.30.20">
    <property type="entry name" value="tm_1862 like domain"/>
    <property type="match status" value="1"/>
</dbReference>
<comment type="cofactor">
    <cofactor evidence="13">
        <name>[4Fe-4S] cluster</name>
        <dbReference type="ChEBI" id="CHEBI:49883"/>
    </cofactor>
    <text evidence="13">Binds 2 [4Fe-4S] clusters. One cluster is coordinated with 3 cysteines and an exchangeable S-adenosyl-L-methionine.</text>
</comment>
<dbReference type="InterPro" id="IPR020612">
    <property type="entry name" value="Methylthiotransferase_CS"/>
</dbReference>
<dbReference type="InterPro" id="IPR002792">
    <property type="entry name" value="TRAM_dom"/>
</dbReference>
<keyword evidence="7 13" id="KW-0408">Iron</keyword>
<keyword evidence="4 13" id="KW-0808">Transferase</keyword>
<dbReference type="PANTHER" id="PTHR43020:SF2">
    <property type="entry name" value="MITOCHONDRIAL TRNA METHYLTHIOTRANSFERASE CDK5RAP1"/>
    <property type="match status" value="1"/>
</dbReference>
<gene>
    <name evidence="13" type="primary">miaB</name>
    <name evidence="17" type="ORF">JN12_01107</name>
</gene>
<reference evidence="17 18" key="1">
    <citation type="submission" date="2019-07" db="EMBL/GenBank/DDBJ databases">
        <title>Genomic Encyclopedia of Archaeal and Bacterial Type Strains, Phase II (KMG-II): from individual species to whole genera.</title>
        <authorList>
            <person name="Goeker M."/>
        </authorList>
    </citation>
    <scope>NUCLEOTIDE SEQUENCE [LARGE SCALE GENOMIC DNA]</scope>
    <source>
        <strain evidence="17 18">ATCC BAA-1139</strain>
    </source>
</reference>
<keyword evidence="2 13" id="KW-0004">4Fe-4S</keyword>
<accession>A0A562W8S3</accession>
<name>A0A562W8S3_9BACT</name>
<evidence type="ECO:0000256" key="3">
    <source>
        <dbReference type="ARBA" id="ARBA00022490"/>
    </source>
</evidence>
<evidence type="ECO:0000256" key="10">
    <source>
        <dbReference type="ARBA" id="ARBA00068570"/>
    </source>
</evidence>
<dbReference type="InterPro" id="IPR006463">
    <property type="entry name" value="MiaB_methiolase"/>
</dbReference>
<dbReference type="FunFam" id="3.40.50.12160:FF:000003">
    <property type="entry name" value="CDK5 regulatory subunit-associated protein 1"/>
    <property type="match status" value="1"/>
</dbReference>
<evidence type="ECO:0000256" key="11">
    <source>
        <dbReference type="ARBA" id="ARBA00080698"/>
    </source>
</evidence>
<evidence type="ECO:0000256" key="6">
    <source>
        <dbReference type="ARBA" id="ARBA00022723"/>
    </source>
</evidence>
<organism evidence="17 18">
    <name type="scientific">Geobacter argillaceus</name>
    <dbReference type="NCBI Taxonomy" id="345631"/>
    <lineage>
        <taxon>Bacteria</taxon>
        <taxon>Pseudomonadati</taxon>
        <taxon>Thermodesulfobacteriota</taxon>
        <taxon>Desulfuromonadia</taxon>
        <taxon>Geobacterales</taxon>
        <taxon>Geobacteraceae</taxon>
        <taxon>Geobacter</taxon>
    </lineage>
</organism>
<keyword evidence="3 13" id="KW-0963">Cytoplasm</keyword>
<evidence type="ECO:0000256" key="13">
    <source>
        <dbReference type="HAMAP-Rule" id="MF_01864"/>
    </source>
</evidence>
<dbReference type="InterPro" id="IPR007197">
    <property type="entry name" value="rSAM"/>
</dbReference>
<feature type="binding site" evidence="13">
    <location>
        <position position="166"/>
    </location>
    <ligand>
        <name>[4Fe-4S] cluster</name>
        <dbReference type="ChEBI" id="CHEBI:49883"/>
        <label>2</label>
        <note>4Fe-4S-S-AdoMet</note>
    </ligand>
</feature>
<dbReference type="InterPro" id="IPR005839">
    <property type="entry name" value="Methylthiotransferase"/>
</dbReference>
<evidence type="ECO:0000256" key="7">
    <source>
        <dbReference type="ARBA" id="ARBA00023004"/>
    </source>
</evidence>
<evidence type="ECO:0000256" key="1">
    <source>
        <dbReference type="ARBA" id="ARBA00003234"/>
    </source>
</evidence>
<dbReference type="GO" id="GO:0035597">
    <property type="term" value="F:tRNA-2-methylthio-N(6)-dimethylallyladenosine(37) synthase activity"/>
    <property type="evidence" value="ECO:0007669"/>
    <property type="project" value="UniProtKB-EC"/>
</dbReference>
<dbReference type="InterPro" id="IPR058240">
    <property type="entry name" value="rSAM_sf"/>
</dbReference>
<comment type="subcellular location">
    <subcellularLocation>
        <location evidence="13">Cytoplasm</location>
    </subcellularLocation>
</comment>
<comment type="subunit">
    <text evidence="13">Monomer.</text>
</comment>
<comment type="similarity">
    <text evidence="13">Belongs to the methylthiotransferase family. MiaB subfamily.</text>
</comment>
<dbReference type="SFLD" id="SFLDS00029">
    <property type="entry name" value="Radical_SAM"/>
    <property type="match status" value="1"/>
</dbReference>
<dbReference type="Pfam" id="PF00919">
    <property type="entry name" value="UPF0004"/>
    <property type="match status" value="1"/>
</dbReference>
<dbReference type="PROSITE" id="PS50926">
    <property type="entry name" value="TRAM"/>
    <property type="match status" value="1"/>
</dbReference>
<dbReference type="GO" id="GO:0005829">
    <property type="term" value="C:cytosol"/>
    <property type="evidence" value="ECO:0007669"/>
    <property type="project" value="TreeGrafter"/>
</dbReference>
<dbReference type="PROSITE" id="PS51918">
    <property type="entry name" value="RADICAL_SAM"/>
    <property type="match status" value="1"/>
</dbReference>
<dbReference type="NCBIfam" id="TIGR01574">
    <property type="entry name" value="miaB-methiolase"/>
    <property type="match status" value="1"/>
</dbReference>
<dbReference type="EMBL" id="VLLN01000005">
    <property type="protein sequence ID" value="TWJ26401.1"/>
    <property type="molecule type" value="Genomic_DNA"/>
</dbReference>
<dbReference type="InterPro" id="IPR038135">
    <property type="entry name" value="Methylthiotransferase_N_sf"/>
</dbReference>
<protein>
    <recommendedName>
        <fullName evidence="10 13">tRNA-2-methylthio-N(6)-dimethylallyladenosine synthase</fullName>
        <ecNumber evidence="9 13">2.8.4.3</ecNumber>
    </recommendedName>
    <alternativeName>
        <fullName evidence="12 13">(Dimethylallyl)adenosine tRNA methylthiotransferase MiaB</fullName>
    </alternativeName>
    <alternativeName>
        <fullName evidence="11 13">tRNA-i(6)A37 methylthiotransferase</fullName>
    </alternativeName>
</protein>
<dbReference type="AlphaFoldDB" id="A0A562W8S3"/>
<dbReference type="PROSITE" id="PS01278">
    <property type="entry name" value="MTTASE_RADICAL"/>
    <property type="match status" value="1"/>
</dbReference>
<dbReference type="CDD" id="cd01335">
    <property type="entry name" value="Radical_SAM"/>
    <property type="match status" value="1"/>
</dbReference>
<evidence type="ECO:0000313" key="17">
    <source>
        <dbReference type="EMBL" id="TWJ26401.1"/>
    </source>
</evidence>
<evidence type="ECO:0000313" key="18">
    <source>
        <dbReference type="Proteomes" id="UP000319449"/>
    </source>
</evidence>
<feature type="domain" description="TRAM" evidence="14">
    <location>
        <begin position="378"/>
        <end position="440"/>
    </location>
</feature>
<dbReference type="PROSITE" id="PS51449">
    <property type="entry name" value="MTTASE_N"/>
    <property type="match status" value="1"/>
</dbReference>
<evidence type="ECO:0000256" key="8">
    <source>
        <dbReference type="ARBA" id="ARBA00023014"/>
    </source>
</evidence>
<evidence type="ECO:0000259" key="16">
    <source>
        <dbReference type="PROSITE" id="PS51918"/>
    </source>
</evidence>
<evidence type="ECO:0000256" key="2">
    <source>
        <dbReference type="ARBA" id="ARBA00022485"/>
    </source>
</evidence>
<dbReference type="EC" id="2.8.4.3" evidence="9 13"/>
<dbReference type="InterPro" id="IPR023404">
    <property type="entry name" value="rSAM_horseshoe"/>
</dbReference>
<feature type="binding site" evidence="13">
    <location>
        <position position="50"/>
    </location>
    <ligand>
        <name>[4Fe-4S] cluster</name>
        <dbReference type="ChEBI" id="CHEBI:49883"/>
        <label>1</label>
    </ligand>
</feature>
<dbReference type="Pfam" id="PF01938">
    <property type="entry name" value="TRAM"/>
    <property type="match status" value="1"/>
</dbReference>
<dbReference type="InterPro" id="IPR013848">
    <property type="entry name" value="Methylthiotransferase_N"/>
</dbReference>
<keyword evidence="13" id="KW-0819">tRNA processing</keyword>
<dbReference type="FunFam" id="3.80.30.20:FF:000001">
    <property type="entry name" value="tRNA-2-methylthio-N(6)-dimethylallyladenosine synthase 2"/>
    <property type="match status" value="1"/>
</dbReference>
<comment type="function">
    <text evidence="1 13">Catalyzes the methylthiolation of N6-(dimethylallyl)adenosine (i(6)A), leading to the formation of 2-methylthio-N6-(dimethylallyl)adenosine (ms(2)i(6)A) at position 37 in tRNAs that read codons beginning with uridine.</text>
</comment>
<evidence type="ECO:0000259" key="15">
    <source>
        <dbReference type="PROSITE" id="PS51449"/>
    </source>
</evidence>
<evidence type="ECO:0000256" key="9">
    <source>
        <dbReference type="ARBA" id="ARBA00033765"/>
    </source>
</evidence>
<dbReference type="SFLD" id="SFLDF00273">
    <property type="entry name" value="(dimethylallyl)adenosine_tRNA"/>
    <property type="match status" value="1"/>
</dbReference>
<dbReference type="SUPFAM" id="SSF102114">
    <property type="entry name" value="Radical SAM enzymes"/>
    <property type="match status" value="1"/>
</dbReference>
<dbReference type="SMART" id="SM00729">
    <property type="entry name" value="Elp3"/>
    <property type="match status" value="1"/>
</dbReference>
<dbReference type="Proteomes" id="UP000319449">
    <property type="component" value="Unassembled WGS sequence"/>
</dbReference>
<sequence length="446" mass="49405">MNQLKQLYLETFGCQMNVEESGKIAAQLAEIGYAQTGNADSADLVILNTCSVRARAEEKVIQHLENYSGRKRRQPGFILGVGGCVAQQEGERLLKRLRHLDFVFGTHSIHLVRQMVRAAEQGRRTAEVDFLDTETRLNLFPTDSSSGGVTRFVTIMQGCDNFCSYCIVPHVRGREISRRSGDILDEIRRLADNGVREVTLLGQNVNSYGLKSPDEMDFAGLLRAVAAISGIERIRFTTSHPKDLSPALVDCFADMDKLCSHFHLPAQSGSDRILNLMNRGYTRQEYLAMVAALKTARPDIQITGDIIVGFPGETDADFKETLSLMDEVEFSDLFSFIYSVRPETAAATLADNTSRKEKLARLDQLQSKQREMSMARNRSFVGSRQLLLVEGPSKREGQCYGRTSGNRVVNFPGTPDLVGQLVEVTVVTAYQNSLLGELVVPGIQAA</sequence>
<evidence type="ECO:0000259" key="14">
    <source>
        <dbReference type="PROSITE" id="PS50926"/>
    </source>
</evidence>
<dbReference type="Gene3D" id="3.40.50.12160">
    <property type="entry name" value="Methylthiotransferase, N-terminal domain"/>
    <property type="match status" value="1"/>
</dbReference>
<evidence type="ECO:0000256" key="4">
    <source>
        <dbReference type="ARBA" id="ARBA00022679"/>
    </source>
</evidence>
<dbReference type="NCBIfam" id="TIGR00089">
    <property type="entry name" value="MiaB/RimO family radical SAM methylthiotransferase"/>
    <property type="match status" value="1"/>
</dbReference>
<feature type="binding site" evidence="13">
    <location>
        <position position="159"/>
    </location>
    <ligand>
        <name>[4Fe-4S] cluster</name>
        <dbReference type="ChEBI" id="CHEBI:49883"/>
        <label>2</label>
        <note>4Fe-4S-S-AdoMet</note>
    </ligand>
</feature>
<feature type="domain" description="MTTase N-terminal" evidence="15">
    <location>
        <begin position="5"/>
        <end position="121"/>
    </location>
</feature>
<evidence type="ECO:0000256" key="5">
    <source>
        <dbReference type="ARBA" id="ARBA00022691"/>
    </source>
</evidence>
<dbReference type="SFLD" id="SFLDG01082">
    <property type="entry name" value="B12-binding_domain_containing"/>
    <property type="match status" value="1"/>
</dbReference>
<keyword evidence="5 13" id="KW-0949">S-adenosyl-L-methionine</keyword>
<feature type="binding site" evidence="13">
    <location>
        <position position="14"/>
    </location>
    <ligand>
        <name>[4Fe-4S] cluster</name>
        <dbReference type="ChEBI" id="CHEBI:49883"/>
        <label>1</label>
    </ligand>
</feature>